<feature type="compositionally biased region" description="Low complexity" evidence="1">
    <location>
        <begin position="139"/>
        <end position="154"/>
    </location>
</feature>
<organism evidence="2">
    <name type="scientific">uncultured Gemmatimonadota bacterium</name>
    <dbReference type="NCBI Taxonomy" id="203437"/>
    <lineage>
        <taxon>Bacteria</taxon>
        <taxon>Pseudomonadati</taxon>
        <taxon>Gemmatimonadota</taxon>
        <taxon>environmental samples</taxon>
    </lineage>
</organism>
<feature type="compositionally biased region" description="Basic residues" evidence="1">
    <location>
        <begin position="182"/>
        <end position="198"/>
    </location>
</feature>
<keyword evidence="2" id="KW-0808">Transferase</keyword>
<feature type="non-terminal residue" evidence="2">
    <location>
        <position position="1"/>
    </location>
</feature>
<feature type="compositionally biased region" description="Low complexity" evidence="1">
    <location>
        <begin position="205"/>
        <end position="231"/>
    </location>
</feature>
<feature type="compositionally biased region" description="Low complexity" evidence="1">
    <location>
        <begin position="100"/>
        <end position="115"/>
    </location>
</feature>
<dbReference type="GO" id="GO:0016740">
    <property type="term" value="F:transferase activity"/>
    <property type="evidence" value="ECO:0007669"/>
    <property type="project" value="UniProtKB-KW"/>
</dbReference>
<feature type="region of interest" description="Disordered" evidence="1">
    <location>
        <begin position="1"/>
        <end position="231"/>
    </location>
</feature>
<protein>
    <submittedName>
        <fullName evidence="2">Glycosyl transferase, group 1</fullName>
    </submittedName>
</protein>
<evidence type="ECO:0000256" key="1">
    <source>
        <dbReference type="SAM" id="MobiDB-lite"/>
    </source>
</evidence>
<evidence type="ECO:0000313" key="2">
    <source>
        <dbReference type="EMBL" id="CAA9311318.1"/>
    </source>
</evidence>
<accession>A0A6J4KTT9</accession>
<dbReference type="EMBL" id="CADCTV010000251">
    <property type="protein sequence ID" value="CAA9311318.1"/>
    <property type="molecule type" value="Genomic_DNA"/>
</dbReference>
<name>A0A6J4KTT9_9BACT</name>
<dbReference type="AlphaFoldDB" id="A0A6J4KTT9"/>
<feature type="compositionally biased region" description="Basic residues" evidence="1">
    <location>
        <begin position="45"/>
        <end position="58"/>
    </location>
</feature>
<feature type="compositionally biased region" description="Low complexity" evidence="1">
    <location>
        <begin position="168"/>
        <end position="181"/>
    </location>
</feature>
<gene>
    <name evidence="2" type="ORF">AVDCRST_MAG89-1134</name>
</gene>
<feature type="compositionally biased region" description="Low complexity" evidence="1">
    <location>
        <begin position="13"/>
        <end position="25"/>
    </location>
</feature>
<proteinExistence type="predicted"/>
<reference evidence="2" key="1">
    <citation type="submission" date="2020-02" db="EMBL/GenBank/DDBJ databases">
        <authorList>
            <person name="Meier V. D."/>
        </authorList>
    </citation>
    <scope>NUCLEOTIDE SEQUENCE</scope>
    <source>
        <strain evidence="2">AVDCRST_MAG89</strain>
    </source>
</reference>
<sequence>ADHRAGAGGLLPARLQGGRAAAHAGQHGGAAGRLGSVPGGDPRPRLWRRPAVSRRARRLLAGGGRGPGPVPGSRPAWPRRPAPRAGRPVRRAVPEQPVLATAHPGTPAAAPRGRNPAPPGGAGPAGRAAPRRDGHGKLGARAAAGAGRASPLAAQPQEAGVRHLRPWAGAAGRRGVAGVQRRGARRHPAARRRRRRGHGAGGAGPFRRAVARGFGRTGAEATGRAAGRVPV</sequence>
<feature type="non-terminal residue" evidence="2">
    <location>
        <position position="231"/>
    </location>
</feature>